<feature type="non-terminal residue" evidence="6">
    <location>
        <position position="1"/>
    </location>
</feature>
<dbReference type="PANTHER" id="PTHR13628:SF1">
    <property type="entry name" value="TRANSMEMBRANE PROTEIN 267"/>
    <property type="match status" value="1"/>
</dbReference>
<organism evidence="6">
    <name type="scientific">Hydra vulgaris</name>
    <name type="common">Hydra</name>
    <name type="synonym">Hydra attenuata</name>
    <dbReference type="NCBI Taxonomy" id="6087"/>
    <lineage>
        <taxon>Eukaryota</taxon>
        <taxon>Metazoa</taxon>
        <taxon>Cnidaria</taxon>
        <taxon>Hydrozoa</taxon>
        <taxon>Hydroidolina</taxon>
        <taxon>Anthoathecata</taxon>
        <taxon>Aplanulata</taxon>
        <taxon>Hydridae</taxon>
        <taxon>Hydra</taxon>
    </lineage>
</organism>
<dbReference type="InterPro" id="IPR026572">
    <property type="entry name" value="TMEM267"/>
</dbReference>
<dbReference type="AlphaFoldDB" id="T2MDX8"/>
<accession>T2MDX8</accession>
<keyword evidence="3 6" id="KW-0812">Transmembrane</keyword>
<gene>
    <name evidence="6" type="primary">C5orf28</name>
</gene>
<sequence>LVKISPIYFSCIAYDYLLKNDVFVSLAYSRWLKVLCDEIGHGVIAALSWVVVVNYDFRYFLQIVLAGFFGVVIDVDHFISAKSWSLMMAGNLPDRPFLHNSVILVFLIII</sequence>
<feature type="non-terminal residue" evidence="6">
    <location>
        <position position="110"/>
    </location>
</feature>
<name>T2MDX8_HYDVU</name>
<keyword evidence="5" id="KW-0472">Membrane</keyword>
<comment type="subcellular location">
    <subcellularLocation>
        <location evidence="1">Membrane</location>
        <topology evidence="1">Multi-pass membrane protein</topology>
    </subcellularLocation>
</comment>
<evidence type="ECO:0000256" key="2">
    <source>
        <dbReference type="ARBA" id="ARBA00013977"/>
    </source>
</evidence>
<dbReference type="OrthoDB" id="10014558at2759"/>
<evidence type="ECO:0000256" key="1">
    <source>
        <dbReference type="ARBA" id="ARBA00004141"/>
    </source>
</evidence>
<dbReference type="PANTHER" id="PTHR13628">
    <property type="entry name" value="TRANSMEMBRANE PROTEIN 267"/>
    <property type="match status" value="1"/>
</dbReference>
<keyword evidence="4" id="KW-1133">Transmembrane helix</keyword>
<dbReference type="EMBL" id="HAAD01004064">
    <property type="protein sequence ID" value="CDG70296.1"/>
    <property type="molecule type" value="mRNA"/>
</dbReference>
<evidence type="ECO:0000313" key="6">
    <source>
        <dbReference type="EMBL" id="CDG70296.1"/>
    </source>
</evidence>
<dbReference type="GO" id="GO:0016020">
    <property type="term" value="C:membrane"/>
    <property type="evidence" value="ECO:0007669"/>
    <property type="project" value="UniProtKB-SubCell"/>
</dbReference>
<evidence type="ECO:0000256" key="5">
    <source>
        <dbReference type="ARBA" id="ARBA00023136"/>
    </source>
</evidence>
<proteinExistence type="evidence at transcript level"/>
<evidence type="ECO:0000256" key="3">
    <source>
        <dbReference type="ARBA" id="ARBA00022692"/>
    </source>
</evidence>
<evidence type="ECO:0000256" key="4">
    <source>
        <dbReference type="ARBA" id="ARBA00022989"/>
    </source>
</evidence>
<protein>
    <recommendedName>
        <fullName evidence="2">Transmembrane protein 267</fullName>
    </recommendedName>
</protein>
<reference evidence="6" key="1">
    <citation type="journal article" date="2013" name="Genome Biol. Evol.">
        <title>Punctuated emergences of genetic and phenotypic innovations in eumetazoan, bilaterian, euteleostome, and hominidae ancestors.</title>
        <authorList>
            <person name="Wenger Y."/>
            <person name="Galliot B."/>
        </authorList>
    </citation>
    <scope>NUCLEOTIDE SEQUENCE</scope>
    <source>
        <tissue evidence="6">Whole animals</tissue>
    </source>
</reference>